<accession>A0A8J2ZTF4</accession>
<proteinExistence type="predicted"/>
<evidence type="ECO:0000313" key="1">
    <source>
        <dbReference type="EMBL" id="GGH76508.1"/>
    </source>
</evidence>
<sequence length="84" mass="9904">MRKGVDWCSDKGGGCFQEVVFVKWDLPAFERSAVAHEKALELPKRVARRSRETGYYQNKRKGWRLNQCSHCQKENEKTLRAAFW</sequence>
<dbReference type="EMBL" id="BMFV01000003">
    <property type="protein sequence ID" value="GGH76508.1"/>
    <property type="molecule type" value="Genomic_DNA"/>
</dbReference>
<evidence type="ECO:0000313" key="2">
    <source>
        <dbReference type="Proteomes" id="UP000656813"/>
    </source>
</evidence>
<dbReference type="AlphaFoldDB" id="A0A8J2ZTF4"/>
<protein>
    <submittedName>
        <fullName evidence="1">Uncharacterized protein</fullName>
    </submittedName>
</protein>
<reference evidence="1" key="2">
    <citation type="submission" date="2020-09" db="EMBL/GenBank/DDBJ databases">
        <authorList>
            <person name="Sun Q."/>
            <person name="Zhou Y."/>
        </authorList>
    </citation>
    <scope>NUCLEOTIDE SEQUENCE</scope>
    <source>
        <strain evidence="1">CGMCC 1.12777</strain>
    </source>
</reference>
<gene>
    <name evidence="1" type="ORF">GCM10007096_07040</name>
</gene>
<reference evidence="1" key="1">
    <citation type="journal article" date="2014" name="Int. J. Syst. Evol. Microbiol.">
        <title>Complete genome sequence of Corynebacterium casei LMG S-19264T (=DSM 44701T), isolated from a smear-ripened cheese.</title>
        <authorList>
            <consortium name="US DOE Joint Genome Institute (JGI-PGF)"/>
            <person name="Walter F."/>
            <person name="Albersmeier A."/>
            <person name="Kalinowski J."/>
            <person name="Ruckert C."/>
        </authorList>
    </citation>
    <scope>NUCLEOTIDE SEQUENCE</scope>
    <source>
        <strain evidence="1">CGMCC 1.12777</strain>
    </source>
</reference>
<dbReference type="Proteomes" id="UP000656813">
    <property type="component" value="Unassembled WGS sequence"/>
</dbReference>
<name>A0A8J2ZTF4_9BACL</name>
<comment type="caution">
    <text evidence="1">The sequence shown here is derived from an EMBL/GenBank/DDBJ whole genome shotgun (WGS) entry which is preliminary data.</text>
</comment>
<organism evidence="1 2">
    <name type="scientific">Pullulanibacillus pueri</name>
    <dbReference type="NCBI Taxonomy" id="1437324"/>
    <lineage>
        <taxon>Bacteria</taxon>
        <taxon>Bacillati</taxon>
        <taxon>Bacillota</taxon>
        <taxon>Bacilli</taxon>
        <taxon>Bacillales</taxon>
        <taxon>Sporolactobacillaceae</taxon>
        <taxon>Pullulanibacillus</taxon>
    </lineage>
</organism>
<keyword evidence="2" id="KW-1185">Reference proteome</keyword>